<evidence type="ECO:0000313" key="10">
    <source>
        <dbReference type="EMBL" id="AHM56654.1"/>
    </source>
</evidence>
<dbReference type="GO" id="GO:0005886">
    <property type="term" value="C:plasma membrane"/>
    <property type="evidence" value="ECO:0007669"/>
    <property type="project" value="UniProtKB-SubCell"/>
</dbReference>
<evidence type="ECO:0000256" key="3">
    <source>
        <dbReference type="ARBA" id="ARBA00022448"/>
    </source>
</evidence>
<dbReference type="STRING" id="1286171.EAL2_c13590"/>
<proteinExistence type="inferred from homology"/>
<dbReference type="KEGG" id="eac:EAL2_c13590"/>
<dbReference type="RefSeq" id="WP_025435639.1">
    <property type="nucleotide sequence ID" value="NZ_CP007452.1"/>
</dbReference>
<evidence type="ECO:0000256" key="8">
    <source>
        <dbReference type="SAM" id="Phobius"/>
    </source>
</evidence>
<evidence type="ECO:0000256" key="4">
    <source>
        <dbReference type="ARBA" id="ARBA00022475"/>
    </source>
</evidence>
<dbReference type="PROSITE" id="PS01307">
    <property type="entry name" value="MOTA"/>
    <property type="match status" value="1"/>
</dbReference>
<comment type="subcellular location">
    <subcellularLocation>
        <location evidence="1">Cell membrane</location>
        <topology evidence="1">Multi-pass membrane protein</topology>
    </subcellularLocation>
</comment>
<dbReference type="InterPro" id="IPR000540">
    <property type="entry name" value="Flag_MotA_CS"/>
</dbReference>
<dbReference type="Proteomes" id="UP000019591">
    <property type="component" value="Chromosome"/>
</dbReference>
<keyword evidence="6 8" id="KW-1133">Transmembrane helix</keyword>
<name>W8T4J6_PEPAC</name>
<evidence type="ECO:0000256" key="7">
    <source>
        <dbReference type="ARBA" id="ARBA00023136"/>
    </source>
</evidence>
<evidence type="ECO:0000256" key="2">
    <source>
        <dbReference type="ARBA" id="ARBA00008038"/>
    </source>
</evidence>
<dbReference type="InterPro" id="IPR002898">
    <property type="entry name" value="MotA_ExbB_proton_chnl"/>
</dbReference>
<dbReference type="OrthoDB" id="9806929at2"/>
<dbReference type="eggNOG" id="COG1291">
    <property type="taxonomic scope" value="Bacteria"/>
</dbReference>
<dbReference type="InterPro" id="IPR047055">
    <property type="entry name" value="MotA-like"/>
</dbReference>
<dbReference type="GO" id="GO:0006935">
    <property type="term" value="P:chemotaxis"/>
    <property type="evidence" value="ECO:0007669"/>
    <property type="project" value="InterPro"/>
</dbReference>
<reference evidence="10 11" key="1">
    <citation type="journal article" date="2014" name="Genome Announc.">
        <title>Complete Genome Sequence of Amino Acid-Utilizing Eubacterium acidaminophilum al-2 (DSM 3953).</title>
        <authorList>
            <person name="Poehlein A."/>
            <person name="Andreesen J.R."/>
            <person name="Daniel R."/>
        </authorList>
    </citation>
    <scope>NUCLEOTIDE SEQUENCE [LARGE SCALE GENOMIC DNA]</scope>
    <source>
        <strain evidence="10 11">DSM 3953</strain>
    </source>
</reference>
<comment type="similarity">
    <text evidence="2">Belongs to the MotA family.</text>
</comment>
<evidence type="ECO:0000259" key="9">
    <source>
        <dbReference type="Pfam" id="PF01618"/>
    </source>
</evidence>
<feature type="transmembrane region" description="Helical" evidence="8">
    <location>
        <begin position="30"/>
        <end position="50"/>
    </location>
</feature>
<keyword evidence="11" id="KW-1185">Reference proteome</keyword>
<evidence type="ECO:0000256" key="1">
    <source>
        <dbReference type="ARBA" id="ARBA00004651"/>
    </source>
</evidence>
<dbReference type="EMBL" id="CP007452">
    <property type="protein sequence ID" value="AHM56654.1"/>
    <property type="molecule type" value="Genomic_DNA"/>
</dbReference>
<dbReference type="PANTHER" id="PTHR30433:SF2">
    <property type="entry name" value="MOTILITY PROTEIN A"/>
    <property type="match status" value="1"/>
</dbReference>
<keyword evidence="7 8" id="KW-0472">Membrane</keyword>
<feature type="domain" description="MotA/TolQ/ExbB proton channel" evidence="9">
    <location>
        <begin position="99"/>
        <end position="217"/>
    </location>
</feature>
<evidence type="ECO:0000256" key="6">
    <source>
        <dbReference type="ARBA" id="ARBA00022989"/>
    </source>
</evidence>
<feature type="transmembrane region" description="Helical" evidence="8">
    <location>
        <begin position="7"/>
        <end position="24"/>
    </location>
</feature>
<dbReference type="Pfam" id="PF01618">
    <property type="entry name" value="MotA_ExbB"/>
    <property type="match status" value="1"/>
</dbReference>
<sequence length="266" mass="28351">MDLASIIGVVGGIVLIVISIATSGDVMGFINIPSVVVVMGGTVAATLVAYPLPKFLEIISITKKAFQSKSSDLNIVIDGINELANKARKEGLLSLEEASENINDDFMKKGIMLVVDGTDPELVKNLLETELDFISERHGSGQGLFEAMGAYAPAFGMIGTLIGLINMLATLDNPDTIGPSMAIALITTFYGSLLANLVFLPLAKKLKIKSDEEILEKQIILEGLLSIQAGENPRIIGEKLKAFIPPSKRRQELSGDVAANLREGEA</sequence>
<evidence type="ECO:0000256" key="5">
    <source>
        <dbReference type="ARBA" id="ARBA00022692"/>
    </source>
</evidence>
<organism evidence="10 11">
    <name type="scientific">Peptoclostridium acidaminophilum DSM 3953</name>
    <dbReference type="NCBI Taxonomy" id="1286171"/>
    <lineage>
        <taxon>Bacteria</taxon>
        <taxon>Bacillati</taxon>
        <taxon>Bacillota</taxon>
        <taxon>Clostridia</taxon>
        <taxon>Peptostreptococcales</taxon>
        <taxon>Peptoclostridiaceae</taxon>
        <taxon>Peptoclostridium</taxon>
    </lineage>
</organism>
<feature type="transmembrane region" description="Helical" evidence="8">
    <location>
        <begin position="181"/>
        <end position="200"/>
    </location>
</feature>
<keyword evidence="4" id="KW-1003">Cell membrane</keyword>
<protein>
    <recommendedName>
        <fullName evidence="9">MotA/TolQ/ExbB proton channel domain-containing protein</fullName>
    </recommendedName>
</protein>
<dbReference type="PANTHER" id="PTHR30433">
    <property type="entry name" value="CHEMOTAXIS PROTEIN MOTA"/>
    <property type="match status" value="1"/>
</dbReference>
<keyword evidence="5 8" id="KW-0812">Transmembrane</keyword>
<dbReference type="GO" id="GO:0071978">
    <property type="term" value="P:bacterial-type flagellum-dependent swarming motility"/>
    <property type="evidence" value="ECO:0007669"/>
    <property type="project" value="InterPro"/>
</dbReference>
<dbReference type="AlphaFoldDB" id="W8T4J6"/>
<evidence type="ECO:0000313" key="11">
    <source>
        <dbReference type="Proteomes" id="UP000019591"/>
    </source>
</evidence>
<feature type="transmembrane region" description="Helical" evidence="8">
    <location>
        <begin position="150"/>
        <end position="169"/>
    </location>
</feature>
<accession>W8T4J6</accession>
<dbReference type="PATRIC" id="fig|1286171.3.peg.1309"/>
<dbReference type="HOGENOM" id="CLU_079895_1_0_9"/>
<gene>
    <name evidence="10" type="ORF">EAL2_c13590</name>
</gene>
<keyword evidence="3" id="KW-0813">Transport</keyword>